<evidence type="ECO:0000256" key="2">
    <source>
        <dbReference type="ARBA" id="ARBA00008446"/>
    </source>
</evidence>
<keyword evidence="4 6" id="KW-0371">Homeobox</keyword>
<feature type="domain" description="Homeobox" evidence="8">
    <location>
        <begin position="137"/>
        <end position="200"/>
    </location>
</feature>
<keyword evidence="5 6" id="KW-0539">Nucleus</keyword>
<dbReference type="InterPro" id="IPR017970">
    <property type="entry name" value="Homeobox_CS"/>
</dbReference>
<dbReference type="PROSITE" id="PS00027">
    <property type="entry name" value="HOMEOBOX_1"/>
    <property type="match status" value="1"/>
</dbReference>
<evidence type="ECO:0000256" key="3">
    <source>
        <dbReference type="ARBA" id="ARBA00023125"/>
    </source>
</evidence>
<dbReference type="FunFam" id="1.10.10.60:FF:000003">
    <property type="entry name" value="Iroquois-class homeobox protein IRX"/>
    <property type="match status" value="1"/>
</dbReference>
<dbReference type="PANTHER" id="PTHR11211">
    <property type="entry name" value="IROQUOIS-CLASS HOMEODOMAIN PROTEIN IRX"/>
    <property type="match status" value="1"/>
</dbReference>
<feature type="compositionally biased region" description="Low complexity" evidence="7">
    <location>
        <begin position="299"/>
        <end position="323"/>
    </location>
</feature>
<dbReference type="GO" id="GO:0030182">
    <property type="term" value="P:neuron differentiation"/>
    <property type="evidence" value="ECO:0007669"/>
    <property type="project" value="TreeGrafter"/>
</dbReference>
<organism evidence="9">
    <name type="scientific">Schizocardium californicum</name>
    <dbReference type="NCBI Taxonomy" id="1443244"/>
    <lineage>
        <taxon>Eukaryota</taxon>
        <taxon>Metazoa</taxon>
        <taxon>Hemichordata</taxon>
        <taxon>Enteropneusta</taxon>
        <taxon>Spengelidae</taxon>
        <taxon>Schizocardium</taxon>
    </lineage>
</organism>
<feature type="compositionally biased region" description="Acidic residues" evidence="7">
    <location>
        <begin position="220"/>
        <end position="240"/>
    </location>
</feature>
<sequence length="486" mass="53706">MSAAYPIGYPYPTSSQLLMSSVSHSSSCCESGRPIMTDPHTGQTVCSCQYDASRAATLMHSRVAGLPFVYGSSYPSEQGYVPTFGTDPSAFYSPLNTTYDLKTSAEGTWSSPYQPTACYPYDPTYQYYGDRYGGVDINGAARRKNATRETTSTLKAWLYEHRKNPYPTKGEKIMLAIITKMTLTQVSTWFANARRRLKKENKMTWSPRNRCGDDRKYDSGDEGENDNDEDKDDVKDDDDNHSERLDCLDTDKENDDLDDNVKEDSDDEVEERNKEENCRHSSINSAPESLHISDPPLLSQNSSNTSSITANTSTSSTQPQPATKPKIWSLASLARTSNPSSPELQLQQRSPLCHQTMSGTFAPHLGTEPNVNSLQHWVDGVFHPQVSRIAYTSSNRSHPSTASSVFSHAQTMLASDNVVRSSASELHSGPSRDLAMIAHNSAEATKYSLAAAAFHREDDIRGEKSVQGIESGDTAIRTAFKPVPKR</sequence>
<dbReference type="GO" id="GO:0048468">
    <property type="term" value="P:cell development"/>
    <property type="evidence" value="ECO:0007669"/>
    <property type="project" value="TreeGrafter"/>
</dbReference>
<dbReference type="InterPro" id="IPR009057">
    <property type="entry name" value="Homeodomain-like_sf"/>
</dbReference>
<dbReference type="GO" id="GO:0005634">
    <property type="term" value="C:nucleus"/>
    <property type="evidence" value="ECO:0007669"/>
    <property type="project" value="UniProtKB-SubCell"/>
</dbReference>
<evidence type="ECO:0000256" key="6">
    <source>
        <dbReference type="PROSITE-ProRule" id="PRU00108"/>
    </source>
</evidence>
<protein>
    <submittedName>
        <fullName evidence="9">Irx</fullName>
    </submittedName>
</protein>
<dbReference type="CDD" id="cd00086">
    <property type="entry name" value="homeodomain"/>
    <property type="match status" value="1"/>
</dbReference>
<feature type="DNA-binding region" description="Homeobox" evidence="6">
    <location>
        <begin position="139"/>
        <end position="201"/>
    </location>
</feature>
<name>A0A1X9PSP7_9BILA</name>
<accession>A0A1X9PSP7</accession>
<comment type="similarity">
    <text evidence="2">Belongs to the TALE/IRO homeobox family.</text>
</comment>
<dbReference type="Pfam" id="PF05920">
    <property type="entry name" value="Homeobox_KN"/>
    <property type="match status" value="1"/>
</dbReference>
<dbReference type="InterPro" id="IPR001356">
    <property type="entry name" value="HD"/>
</dbReference>
<feature type="compositionally biased region" description="Basic and acidic residues" evidence="7">
    <location>
        <begin position="241"/>
        <end position="251"/>
    </location>
</feature>
<dbReference type="PANTHER" id="PTHR11211:SF40">
    <property type="entry name" value="MIRROR, ISOFORM C"/>
    <property type="match status" value="1"/>
</dbReference>
<reference evidence="9" key="1">
    <citation type="submission" date="2016-09" db="EMBL/GenBank/DDBJ databases">
        <authorList>
            <person name="Capua I."/>
            <person name="De Benedictis P."/>
            <person name="Joannis T."/>
            <person name="Lombin L.H."/>
            <person name="Cattoli G."/>
        </authorList>
    </citation>
    <scope>NUCLEOTIDE SEQUENCE</scope>
</reference>
<dbReference type="InterPro" id="IPR008422">
    <property type="entry name" value="KN_HD"/>
</dbReference>
<comment type="subcellular location">
    <subcellularLocation>
        <location evidence="1 6">Nucleus</location>
    </subcellularLocation>
</comment>
<dbReference type="GO" id="GO:0000981">
    <property type="term" value="F:DNA-binding transcription factor activity, RNA polymerase II-specific"/>
    <property type="evidence" value="ECO:0007669"/>
    <property type="project" value="InterPro"/>
</dbReference>
<dbReference type="SMART" id="SM00389">
    <property type="entry name" value="HOX"/>
    <property type="match status" value="1"/>
</dbReference>
<proteinExistence type="evidence at transcript level"/>
<feature type="compositionally biased region" description="Basic and acidic residues" evidence="7">
    <location>
        <begin position="210"/>
        <end position="219"/>
    </location>
</feature>
<feature type="region of interest" description="Disordered" evidence="7">
    <location>
        <begin position="204"/>
        <end position="324"/>
    </location>
</feature>
<evidence type="ECO:0000256" key="5">
    <source>
        <dbReference type="ARBA" id="ARBA00023242"/>
    </source>
</evidence>
<evidence type="ECO:0000256" key="4">
    <source>
        <dbReference type="ARBA" id="ARBA00023155"/>
    </source>
</evidence>
<keyword evidence="3 6" id="KW-0238">DNA-binding</keyword>
<evidence type="ECO:0000259" key="8">
    <source>
        <dbReference type="PROSITE" id="PS50071"/>
    </source>
</evidence>
<dbReference type="AlphaFoldDB" id="A0A1X9PSP7"/>
<dbReference type="PROSITE" id="PS50071">
    <property type="entry name" value="HOMEOBOX_2"/>
    <property type="match status" value="1"/>
</dbReference>
<evidence type="ECO:0000256" key="1">
    <source>
        <dbReference type="ARBA" id="ARBA00004123"/>
    </source>
</evidence>
<dbReference type="EMBL" id="KX845329">
    <property type="protein sequence ID" value="ARO85854.1"/>
    <property type="molecule type" value="mRNA"/>
</dbReference>
<dbReference type="GO" id="GO:0000978">
    <property type="term" value="F:RNA polymerase II cis-regulatory region sequence-specific DNA binding"/>
    <property type="evidence" value="ECO:0007669"/>
    <property type="project" value="TreeGrafter"/>
</dbReference>
<dbReference type="Gene3D" id="1.10.10.60">
    <property type="entry name" value="Homeodomain-like"/>
    <property type="match status" value="1"/>
</dbReference>
<evidence type="ECO:0000313" key="9">
    <source>
        <dbReference type="EMBL" id="ARO85854.1"/>
    </source>
</evidence>
<dbReference type="SUPFAM" id="SSF46689">
    <property type="entry name" value="Homeodomain-like"/>
    <property type="match status" value="1"/>
</dbReference>
<evidence type="ECO:0000256" key="7">
    <source>
        <dbReference type="SAM" id="MobiDB-lite"/>
    </source>
</evidence>